<dbReference type="Gene3D" id="3.30.70.1070">
    <property type="entry name" value="Sporulation related repeat"/>
    <property type="match status" value="1"/>
</dbReference>
<feature type="region of interest" description="Disordered" evidence="1">
    <location>
        <begin position="1"/>
        <end position="34"/>
    </location>
</feature>
<dbReference type="EMBL" id="RIZI01000176">
    <property type="protein sequence ID" value="RNF60303.1"/>
    <property type="molecule type" value="Genomic_DNA"/>
</dbReference>
<name>A0A3M8QVH7_9PROT</name>
<reference evidence="4" key="1">
    <citation type="submission" date="2018-10" db="EMBL/GenBank/DDBJ databases">
        <title>Acidithiobacillus sulfuriphilus sp. nov.: an extremely acidophilic sulfur-oxidizing chemolithotroph isolated from a neutral pH environment.</title>
        <authorList>
            <person name="Falagan C."/>
            <person name="Moya-Beltran A."/>
            <person name="Quatrini R."/>
            <person name="Johnson D.B."/>
        </authorList>
    </citation>
    <scope>NUCLEOTIDE SEQUENCE [LARGE SCALE GENOMIC DNA]</scope>
    <source>
        <strain evidence="4">CJ-2</strain>
    </source>
</reference>
<feature type="compositionally biased region" description="Pro residues" evidence="1">
    <location>
        <begin position="11"/>
        <end position="24"/>
    </location>
</feature>
<comment type="caution">
    <text evidence="4">The sequence shown here is derived from an EMBL/GenBank/DDBJ whole genome shotgun (WGS) entry which is preliminary data.</text>
</comment>
<accession>A0A3M8QVH7</accession>
<dbReference type="InterPro" id="IPR036680">
    <property type="entry name" value="SPOR-like_sf"/>
</dbReference>
<dbReference type="OrthoDB" id="5298893at2"/>
<feature type="transmembrane region" description="Helical" evidence="2">
    <location>
        <begin position="38"/>
        <end position="57"/>
    </location>
</feature>
<dbReference type="PROSITE" id="PS51724">
    <property type="entry name" value="SPOR"/>
    <property type="match status" value="1"/>
</dbReference>
<dbReference type="Pfam" id="PF05036">
    <property type="entry name" value="SPOR"/>
    <property type="match status" value="1"/>
</dbReference>
<sequence>MRDYKRHTSRPLPPETPHPIPPRPAAESEKEPERRGRLWPWLSLGVVIAVAALGWVIHSHHRQAVQTAQSAITHSRPSPAGSATTPATVASASALSAVTASAPLATATSAAASPVSAAASSNEFTFYQILPKMQVDIPADILGSGPGIPSSATTSTAAAANQPVTIQVGSFHNRAEAVVLRDRLALLGVFTNLQSAQLPPHTEVFRLRTATYDSLADAQPALAKIRSLGIAPLLIGAAAATASAASPSGKTVSSLGPVPPEQ</sequence>
<evidence type="ECO:0000256" key="1">
    <source>
        <dbReference type="SAM" id="MobiDB-lite"/>
    </source>
</evidence>
<protein>
    <submittedName>
        <fullName evidence="4">SPOR domain-containing protein</fullName>
    </submittedName>
</protein>
<dbReference type="SUPFAM" id="SSF110997">
    <property type="entry name" value="Sporulation related repeat"/>
    <property type="match status" value="1"/>
</dbReference>
<dbReference type="InterPro" id="IPR007730">
    <property type="entry name" value="SPOR-like_dom"/>
</dbReference>
<keyword evidence="2" id="KW-1133">Transmembrane helix</keyword>
<evidence type="ECO:0000256" key="2">
    <source>
        <dbReference type="SAM" id="Phobius"/>
    </source>
</evidence>
<organism evidence="4">
    <name type="scientific">Acidithiobacillus sulfuriphilus</name>
    <dbReference type="NCBI Taxonomy" id="1867749"/>
    <lineage>
        <taxon>Bacteria</taxon>
        <taxon>Pseudomonadati</taxon>
        <taxon>Pseudomonadota</taxon>
        <taxon>Acidithiobacillia</taxon>
        <taxon>Acidithiobacillales</taxon>
        <taxon>Acidithiobacillaceae</taxon>
        <taxon>Acidithiobacillus</taxon>
    </lineage>
</organism>
<evidence type="ECO:0000313" key="4">
    <source>
        <dbReference type="EMBL" id="RNF60303.1"/>
    </source>
</evidence>
<proteinExistence type="predicted"/>
<evidence type="ECO:0000259" key="3">
    <source>
        <dbReference type="PROSITE" id="PS51724"/>
    </source>
</evidence>
<dbReference type="RefSeq" id="WP_123104479.1">
    <property type="nucleotide sequence ID" value="NZ_CP127527.1"/>
</dbReference>
<dbReference type="GO" id="GO:0042834">
    <property type="term" value="F:peptidoglycan binding"/>
    <property type="evidence" value="ECO:0007669"/>
    <property type="project" value="InterPro"/>
</dbReference>
<gene>
    <name evidence="4" type="ORF">EC580_09535</name>
</gene>
<feature type="domain" description="SPOR" evidence="3">
    <location>
        <begin position="158"/>
        <end position="238"/>
    </location>
</feature>
<dbReference type="AlphaFoldDB" id="A0A3M8QVH7"/>
<keyword evidence="2" id="KW-0812">Transmembrane</keyword>
<keyword evidence="2" id="KW-0472">Membrane</keyword>